<accession>A0AB38R562</accession>
<dbReference type="Proteomes" id="UP000831484">
    <property type="component" value="Chromosome"/>
</dbReference>
<name>A0AB38R562_RHOSG</name>
<evidence type="ECO:0000313" key="3">
    <source>
        <dbReference type="Proteomes" id="UP000831484"/>
    </source>
</evidence>
<organism evidence="2 3">
    <name type="scientific">Rhodococcus qingshengii JCM 15477</name>
    <dbReference type="NCBI Taxonomy" id="1303681"/>
    <lineage>
        <taxon>Bacteria</taxon>
        <taxon>Bacillati</taxon>
        <taxon>Actinomycetota</taxon>
        <taxon>Actinomycetes</taxon>
        <taxon>Mycobacteriales</taxon>
        <taxon>Nocardiaceae</taxon>
        <taxon>Rhodococcus</taxon>
        <taxon>Rhodococcus erythropolis group</taxon>
    </lineage>
</organism>
<dbReference type="EMBL" id="CP096563">
    <property type="protein sequence ID" value="UPU40533.1"/>
    <property type="molecule type" value="Genomic_DNA"/>
</dbReference>
<dbReference type="AlphaFoldDB" id="A0AB38R562"/>
<gene>
    <name evidence="2" type="ORF">M0639_15705</name>
</gene>
<feature type="region of interest" description="Disordered" evidence="1">
    <location>
        <begin position="1"/>
        <end position="37"/>
    </location>
</feature>
<dbReference type="RefSeq" id="WP_156525035.1">
    <property type="nucleotide sequence ID" value="NZ_CP096563.1"/>
</dbReference>
<reference evidence="3" key="1">
    <citation type="journal article" date="2022" name="Environ. Microbiol.">
        <title>Functional analysis, diversity, and distribution of carbendazim hydrolases MheI and CbmA, responsible for the initial step in carbendazim degradation.</title>
        <authorList>
            <person name="Zhang M."/>
            <person name="Bai X."/>
            <person name="Li Q."/>
            <person name="Zhang L."/>
            <person name="Zhu Q."/>
            <person name="Gao S."/>
            <person name="Ke Z."/>
            <person name="Jiang M."/>
            <person name="Hu J."/>
            <person name="Qiu J."/>
            <person name="Hong Q."/>
        </authorList>
    </citation>
    <scope>NUCLEOTIDE SEQUENCE [LARGE SCALE GENOMIC DNA]</scope>
    <source>
        <strain evidence="3">djl-6</strain>
    </source>
</reference>
<protein>
    <submittedName>
        <fullName evidence="2">Uncharacterized protein</fullName>
    </submittedName>
</protein>
<keyword evidence="3" id="KW-1185">Reference proteome</keyword>
<feature type="compositionally biased region" description="Polar residues" evidence="1">
    <location>
        <begin position="1"/>
        <end position="10"/>
    </location>
</feature>
<evidence type="ECO:0000313" key="2">
    <source>
        <dbReference type="EMBL" id="UPU40533.1"/>
    </source>
</evidence>
<evidence type="ECO:0000256" key="1">
    <source>
        <dbReference type="SAM" id="MobiDB-lite"/>
    </source>
</evidence>
<proteinExistence type="predicted"/>
<sequence>MLIQSSTPENAQPGPDAPVRAKFTPRHGSVSIGRQSGPSVVVRDVGDAHCLIDDLQSAVREMARHQEAEATA</sequence>